<dbReference type="PANTHER" id="PTHR31973">
    <property type="entry name" value="POLYPROTEIN, PUTATIVE-RELATED"/>
    <property type="match status" value="1"/>
</dbReference>
<dbReference type="PANTHER" id="PTHR31973:SF187">
    <property type="entry name" value="MUTATOR TRANSPOSASE MUDRA PROTEIN"/>
    <property type="match status" value="1"/>
</dbReference>
<reference evidence="2" key="1">
    <citation type="submission" date="2016-04" db="EMBL/GenBank/DDBJ databases">
        <title>Cephalotus genome sequencing.</title>
        <authorList>
            <person name="Fukushima K."/>
            <person name="Hasebe M."/>
            <person name="Fang X."/>
        </authorList>
    </citation>
    <scope>NUCLEOTIDE SEQUENCE [LARGE SCALE GENOMIC DNA]</scope>
    <source>
        <strain evidence="2">cv. St1</strain>
    </source>
</reference>
<dbReference type="InParanoid" id="A0A1Q3AMJ5"/>
<evidence type="ECO:0000313" key="1">
    <source>
        <dbReference type="EMBL" id="GAV56914.1"/>
    </source>
</evidence>
<evidence type="ECO:0000313" key="2">
    <source>
        <dbReference type="Proteomes" id="UP000187406"/>
    </source>
</evidence>
<dbReference type="Proteomes" id="UP000187406">
    <property type="component" value="Unassembled WGS sequence"/>
</dbReference>
<dbReference type="AlphaFoldDB" id="A0A1Q3AMJ5"/>
<protein>
    <submittedName>
        <fullName evidence="1">Uncharacterized protein</fullName>
    </submittedName>
</protein>
<gene>
    <name evidence="1" type="ORF">CFOL_v3_00453</name>
</gene>
<comment type="caution">
    <text evidence="1">The sequence shown here is derived from an EMBL/GenBank/DDBJ whole genome shotgun (WGS) entry which is preliminary data.</text>
</comment>
<feature type="non-terminal residue" evidence="1">
    <location>
        <position position="150"/>
    </location>
</feature>
<dbReference type="EMBL" id="BDDD01000010">
    <property type="protein sequence ID" value="GAV56914.1"/>
    <property type="molecule type" value="Genomic_DNA"/>
</dbReference>
<sequence length="150" mass="16965">MHASITAESKTFMVKTLNDQHRCVKFIAQEKNTSSSIDKQLCNELWADPDIFYEFIYQKLNVQFGVTSQSKQLYKARNKGRGVNEGKDGLSFHKLMKNKACTGPHAFKRVFVCYEAMKTGFFEGCRPFIGLDGCHLKWPFGGLLLGAISV</sequence>
<keyword evidence="2" id="KW-1185">Reference proteome</keyword>
<dbReference type="STRING" id="3775.A0A1Q3AMJ5"/>
<name>A0A1Q3AMJ5_CEPFO</name>
<accession>A0A1Q3AMJ5</accession>
<organism evidence="1 2">
    <name type="scientific">Cephalotus follicularis</name>
    <name type="common">Albany pitcher plant</name>
    <dbReference type="NCBI Taxonomy" id="3775"/>
    <lineage>
        <taxon>Eukaryota</taxon>
        <taxon>Viridiplantae</taxon>
        <taxon>Streptophyta</taxon>
        <taxon>Embryophyta</taxon>
        <taxon>Tracheophyta</taxon>
        <taxon>Spermatophyta</taxon>
        <taxon>Magnoliopsida</taxon>
        <taxon>eudicotyledons</taxon>
        <taxon>Gunneridae</taxon>
        <taxon>Pentapetalae</taxon>
        <taxon>rosids</taxon>
        <taxon>fabids</taxon>
        <taxon>Oxalidales</taxon>
        <taxon>Cephalotaceae</taxon>
        <taxon>Cephalotus</taxon>
    </lineage>
</organism>
<proteinExistence type="predicted"/>